<dbReference type="Proteomes" id="UP000324022">
    <property type="component" value="Unassembled WGS sequence"/>
</dbReference>
<reference evidence="2 3" key="1">
    <citation type="submission" date="2018-03" db="EMBL/GenBank/DDBJ databases">
        <authorList>
            <person name="Guldener U."/>
        </authorList>
    </citation>
    <scope>NUCLEOTIDE SEQUENCE [LARGE SCALE GENOMIC DNA]</scope>
    <source>
        <strain evidence="2 3">NBRC100155</strain>
    </source>
</reference>
<evidence type="ECO:0000313" key="3">
    <source>
        <dbReference type="Proteomes" id="UP000324022"/>
    </source>
</evidence>
<proteinExistence type="predicted"/>
<name>A0A5C3DVW9_9BASI</name>
<evidence type="ECO:0000256" key="1">
    <source>
        <dbReference type="SAM" id="MobiDB-lite"/>
    </source>
</evidence>
<evidence type="ECO:0000313" key="2">
    <source>
        <dbReference type="EMBL" id="SPO22614.1"/>
    </source>
</evidence>
<dbReference type="EMBL" id="OOIN01000004">
    <property type="protein sequence ID" value="SPO22614.1"/>
    <property type="molecule type" value="Genomic_DNA"/>
</dbReference>
<dbReference type="AlphaFoldDB" id="A0A5C3DVW9"/>
<accession>A0A5C3DVW9</accession>
<keyword evidence="3" id="KW-1185">Reference proteome</keyword>
<protein>
    <submittedName>
        <fullName evidence="2">Uncharacterized protein</fullName>
    </submittedName>
</protein>
<gene>
    <name evidence="2" type="ORF">UTRI_01292</name>
</gene>
<dbReference type="OrthoDB" id="2555844at2759"/>
<organism evidence="2 3">
    <name type="scientific">Ustilago trichophora</name>
    <dbReference type="NCBI Taxonomy" id="86804"/>
    <lineage>
        <taxon>Eukaryota</taxon>
        <taxon>Fungi</taxon>
        <taxon>Dikarya</taxon>
        <taxon>Basidiomycota</taxon>
        <taxon>Ustilaginomycotina</taxon>
        <taxon>Ustilaginomycetes</taxon>
        <taxon>Ustilaginales</taxon>
        <taxon>Ustilaginaceae</taxon>
        <taxon>Ustilago</taxon>
    </lineage>
</organism>
<sequence length="750" mass="83535">MLQHTPATSTSAHGTTSSQLSTQQTPTQAAFTNIKQDLASNNLHRGSSIEAASHLAKPGNPHLNVTSGPCNEVLHTTPSQAAQELWHNSWTWVKQLHLFILYLIAFAGISDRLATLITTVIAAIVAPVLHQAEQGLDSAHHGPDVELSTSHGIMVTPACICRFVPELEAANERHFDTLWSSTMWKGNCSNHSHGTICLYRHMAFVHFEMHLKITLFVDWFSAFKGRYSGTHSSSVLLIRIDNLPHNLVSQDCKCAGIHAIGVLPGPREQMEKQLMLYLKLVTDKLIKLYVEGLIIKTACHPEGRLIKLKLGMILANSPARHKIAGFTGCQTKGKGCPSSNGKERHRHLGVKYSIINELLYFSTPSMCPPDYMHAIHLGLCKRFFHKLLVLDCGELGGRLADLQSVLKRTLLPSTAQQPDSQIGLASGGNPNAKQYLTLWRHQLVFGLMEIWSQSLSRAEAIRMNFNPEERSSMHEVMQSLLESEVERLEELIRTFNRKQADLLGPGWLTYNNHIAKHIPEFIKRYGSLEQQMRSVLPSSMVSKLKEFVSGTDKDIRQILETMMAKVKLEENTERLLIELLNSSNRGITGMYKTSYNLTLGPEDVAISSRAQHFHSLVKESFPKPVRISSAKQGGSVNMGNTFVVVPITPSCLLKAQVLWLFKKCLRLRAGCEDEEDAYFADVRQIQEANPVAVLGRNHPCLSLMKDINISFGIPGKGGRGWVIPYHAIRAQLSVCRFHSINGKFLGLKAV</sequence>
<feature type="region of interest" description="Disordered" evidence="1">
    <location>
        <begin position="1"/>
        <end position="26"/>
    </location>
</feature>